<evidence type="ECO:0000256" key="5">
    <source>
        <dbReference type="SAM" id="Phobius"/>
    </source>
</evidence>
<keyword evidence="5" id="KW-0472">Membrane</keyword>
<evidence type="ECO:0000256" key="4">
    <source>
        <dbReference type="PROSITE-ProRule" id="PRU00175"/>
    </source>
</evidence>
<evidence type="ECO:0000256" key="2">
    <source>
        <dbReference type="ARBA" id="ARBA00022771"/>
    </source>
</evidence>
<evidence type="ECO:0000256" key="1">
    <source>
        <dbReference type="ARBA" id="ARBA00022723"/>
    </source>
</evidence>
<dbReference type="RefSeq" id="XP_015513882.1">
    <property type="nucleotide sequence ID" value="XM_015658396.2"/>
</dbReference>
<dbReference type="GO" id="GO:0008270">
    <property type="term" value="F:zinc ion binding"/>
    <property type="evidence" value="ECO:0007669"/>
    <property type="project" value="UniProtKB-KW"/>
</dbReference>
<dbReference type="SUPFAM" id="SSF57850">
    <property type="entry name" value="RING/U-box"/>
    <property type="match status" value="1"/>
</dbReference>
<dbReference type="SMART" id="SM00184">
    <property type="entry name" value="RING"/>
    <property type="match status" value="1"/>
</dbReference>
<evidence type="ECO:0000313" key="8">
    <source>
        <dbReference type="RefSeq" id="XP_015513882.1"/>
    </source>
</evidence>
<keyword evidence="5" id="KW-1133">Transmembrane helix</keyword>
<evidence type="ECO:0000259" key="6">
    <source>
        <dbReference type="PROSITE" id="PS50089"/>
    </source>
</evidence>
<accession>A0A6J0BI55</accession>
<dbReference type="Gene3D" id="3.30.40.10">
    <property type="entry name" value="Zinc/RING finger domain, C3HC4 (zinc finger)"/>
    <property type="match status" value="1"/>
</dbReference>
<name>A0A6J0BI55_NEOLC</name>
<proteinExistence type="predicted"/>
<dbReference type="Proteomes" id="UP000829291">
    <property type="component" value="Chromosome 6"/>
</dbReference>
<evidence type="ECO:0000256" key="3">
    <source>
        <dbReference type="ARBA" id="ARBA00022833"/>
    </source>
</evidence>
<gene>
    <name evidence="8" type="primary">LOC107220010</name>
</gene>
<dbReference type="OrthoDB" id="6270329at2759"/>
<organism evidence="8">
    <name type="scientific">Neodiprion lecontei</name>
    <name type="common">Redheaded pine sawfly</name>
    <dbReference type="NCBI Taxonomy" id="441921"/>
    <lineage>
        <taxon>Eukaryota</taxon>
        <taxon>Metazoa</taxon>
        <taxon>Ecdysozoa</taxon>
        <taxon>Arthropoda</taxon>
        <taxon>Hexapoda</taxon>
        <taxon>Insecta</taxon>
        <taxon>Pterygota</taxon>
        <taxon>Neoptera</taxon>
        <taxon>Endopterygota</taxon>
        <taxon>Hymenoptera</taxon>
        <taxon>Tenthredinoidea</taxon>
        <taxon>Diprionidae</taxon>
        <taxon>Diprioninae</taxon>
        <taxon>Neodiprion</taxon>
    </lineage>
</organism>
<feature type="transmembrane region" description="Helical" evidence="5">
    <location>
        <begin position="6"/>
        <end position="22"/>
    </location>
</feature>
<keyword evidence="1" id="KW-0479">Metal-binding</keyword>
<keyword evidence="5" id="KW-0812">Transmembrane</keyword>
<dbReference type="InterPro" id="IPR001841">
    <property type="entry name" value="Znf_RING"/>
</dbReference>
<feature type="domain" description="RING-type" evidence="6">
    <location>
        <begin position="82"/>
        <end position="126"/>
    </location>
</feature>
<keyword evidence="3" id="KW-0862">Zinc</keyword>
<dbReference type="AlphaFoldDB" id="A0A6J0BI55"/>
<dbReference type="InParanoid" id="A0A6J0BI55"/>
<dbReference type="GeneID" id="107220010"/>
<dbReference type="KEGG" id="nlo:107220010"/>
<dbReference type="InterPro" id="IPR013083">
    <property type="entry name" value="Znf_RING/FYVE/PHD"/>
</dbReference>
<dbReference type="PROSITE" id="PS50089">
    <property type="entry name" value="ZF_RING_2"/>
    <property type="match status" value="1"/>
</dbReference>
<dbReference type="Pfam" id="PF13445">
    <property type="entry name" value="zf-RING_UBOX"/>
    <property type="match status" value="1"/>
</dbReference>
<dbReference type="InterPro" id="IPR027370">
    <property type="entry name" value="Znf-RING_euk"/>
</dbReference>
<protein>
    <submittedName>
        <fullName evidence="8">Uncharacterized protein LOC107220010</fullName>
    </submittedName>
</protein>
<reference evidence="8" key="1">
    <citation type="submission" date="2025-08" db="UniProtKB">
        <authorList>
            <consortium name="RefSeq"/>
        </authorList>
    </citation>
    <scope>IDENTIFICATION</scope>
    <source>
        <tissue evidence="8">Thorax and Abdomen</tissue>
    </source>
</reference>
<keyword evidence="7" id="KW-1185">Reference proteome</keyword>
<keyword evidence="2 4" id="KW-0863">Zinc-finger</keyword>
<evidence type="ECO:0000313" key="7">
    <source>
        <dbReference type="Proteomes" id="UP000829291"/>
    </source>
</evidence>
<sequence>MALTEIIVLVVVTVCILCYWFFKHDKKTDEKKHKLVYDYWSPSPEISTPPYKSCQSSIMSSRSASPSTKKRIQRQLPNAEMCKICQLPMDDPIKLNCGHSFDRKCYTLREKLIMQFQPKAKLCLSC</sequence>